<protein>
    <submittedName>
        <fullName evidence="1">Uncharacterized protein</fullName>
    </submittedName>
</protein>
<comment type="caution">
    <text evidence="1">The sequence shown here is derived from an EMBL/GenBank/DDBJ whole genome shotgun (WGS) entry which is preliminary data.</text>
</comment>
<reference evidence="1" key="1">
    <citation type="submission" date="2022-01" db="EMBL/GenBank/DDBJ databases">
        <title>Comparative genomics reveals a dynamic genome evolution in the ectomycorrhizal milk-cap (Lactarius) mushrooms.</title>
        <authorList>
            <consortium name="DOE Joint Genome Institute"/>
            <person name="Lebreton A."/>
            <person name="Tang N."/>
            <person name="Kuo A."/>
            <person name="LaButti K."/>
            <person name="Drula E."/>
            <person name="Barry K."/>
            <person name="Clum A."/>
            <person name="Lipzen A."/>
            <person name="Mousain D."/>
            <person name="Ng V."/>
            <person name="Wang R."/>
            <person name="Wang X."/>
            <person name="Dai Y."/>
            <person name="Henrissat B."/>
            <person name="Grigoriev I.V."/>
            <person name="Guerin-Laguette A."/>
            <person name="Yu F."/>
            <person name="Martin F.M."/>
        </authorList>
    </citation>
    <scope>NUCLEOTIDE SEQUENCE</scope>
    <source>
        <strain evidence="1">QP</strain>
    </source>
</reference>
<dbReference type="EMBL" id="JAKELL010000115">
    <property type="protein sequence ID" value="KAH8981496.1"/>
    <property type="molecule type" value="Genomic_DNA"/>
</dbReference>
<gene>
    <name evidence="1" type="ORF">EDB92DRAFT_1937010</name>
</gene>
<sequence>MSEGDVDTLLNIMERSSGNVPLSNHTDLYAAIDELTIGDVPWQSFTVHYNSELSDDVGESQPKWMSDVHEVFYRDPHLIVRRMLTNPDFEGSMDYSPYHAFDKDGTHLYKHMMGGDWAWEQATEIARDLKTHGLAFIPIILGSDKTTVSVATGQTDYYPLYLSIGNLYNNLHRSHRGGVTLVGFLAIAQTEKRYRDNPGFRRFRRQLFHTSLTHILSSLCPGMSEPEVVQCADGFHRRVIYGLGPYIADYPEQVLISCIPFTNDFPRADVYELLSPDLLHQIIKGMFKDHLVHWVSMYVRRKHRGAPGKAILDDIDRRIAAAPPFAGLRRFPEGRGFKQWTGDDSKALMKVYLPAIEGYVPNKMLYAIRAFLEFCYIARCNVILESSLTELEDALVQFLEYRTVFQEEGVQDNFSLPRQHAMNHYPDMIRLFGAPNSLCSSITEVKHIKAIKEPWCRSNRNKPLKQILITNQRLDKLTAARINFMQRGMLDRSQLDAQLKVMERVREAFNEQRGKQNAEDPADIVNDSTILAHIELAITSYHKGTVTSVTTYIKQPTFPALVQQFLYYQLLSSGSRPNVDTSDSETLRVRGLPISNKKVSLYTSASSIFFAPSDPCEQIQSTWSWRGGSSRHDVVLVNMGDGGNKDLPMSGYAVARVLLFFSLEHSGDKFPTALVWCACRDEATDCPLQLLLGVVHIDTIFRAVHLLPYFGQEPVQKHLSYTDTFDSFANFYVNKFTDHHSFEIL</sequence>
<dbReference type="Proteomes" id="UP001201163">
    <property type="component" value="Unassembled WGS sequence"/>
</dbReference>
<evidence type="ECO:0000313" key="1">
    <source>
        <dbReference type="EMBL" id="KAH8981496.1"/>
    </source>
</evidence>
<evidence type="ECO:0000313" key="2">
    <source>
        <dbReference type="Proteomes" id="UP001201163"/>
    </source>
</evidence>
<keyword evidence="2" id="KW-1185">Reference proteome</keyword>
<dbReference type="InterPro" id="IPR041078">
    <property type="entry name" value="Plavaka"/>
</dbReference>
<dbReference type="Pfam" id="PF18759">
    <property type="entry name" value="Plavaka"/>
    <property type="match status" value="1"/>
</dbReference>
<dbReference type="AlphaFoldDB" id="A0AAD4Q3M6"/>
<accession>A0AAD4Q3M6</accession>
<proteinExistence type="predicted"/>
<organism evidence="1 2">
    <name type="scientific">Lactarius akahatsu</name>
    <dbReference type="NCBI Taxonomy" id="416441"/>
    <lineage>
        <taxon>Eukaryota</taxon>
        <taxon>Fungi</taxon>
        <taxon>Dikarya</taxon>
        <taxon>Basidiomycota</taxon>
        <taxon>Agaricomycotina</taxon>
        <taxon>Agaricomycetes</taxon>
        <taxon>Russulales</taxon>
        <taxon>Russulaceae</taxon>
        <taxon>Lactarius</taxon>
    </lineage>
</organism>
<name>A0AAD4Q3M6_9AGAM</name>